<reference evidence="18" key="2">
    <citation type="submission" date="2025-09" db="UniProtKB">
        <authorList>
            <consortium name="Ensembl"/>
        </authorList>
    </citation>
    <scope>IDENTIFICATION</scope>
</reference>
<evidence type="ECO:0000256" key="2">
    <source>
        <dbReference type="ARBA" id="ARBA00004613"/>
    </source>
</evidence>
<keyword evidence="8" id="KW-1015">Disulfide bond</keyword>
<comment type="similarity">
    <text evidence="3 15">Belongs to the serpin family.</text>
</comment>
<dbReference type="Gene3D" id="3.30.497.10">
    <property type="entry name" value="Antithrombin, subunit I, domain 2"/>
    <property type="match status" value="1"/>
</dbReference>
<evidence type="ECO:0000259" key="17">
    <source>
        <dbReference type="SMART" id="SM00093"/>
    </source>
</evidence>
<feature type="chain" id="PRO_5018598951" description="Angiotensinogen" evidence="16">
    <location>
        <begin position="23"/>
        <end position="462"/>
    </location>
</feature>
<comment type="function">
    <text evidence="11">Stimulates aldosterone release.</text>
</comment>
<proteinExistence type="inferred from homology"/>
<dbReference type="GO" id="GO:0042981">
    <property type="term" value="P:regulation of apoptotic process"/>
    <property type="evidence" value="ECO:0007669"/>
    <property type="project" value="TreeGrafter"/>
</dbReference>
<dbReference type="PANTHER" id="PTHR11461">
    <property type="entry name" value="SERINE PROTEASE INHIBITOR, SERPIN"/>
    <property type="match status" value="1"/>
</dbReference>
<dbReference type="SUPFAM" id="SSF56574">
    <property type="entry name" value="Serpins"/>
    <property type="match status" value="1"/>
</dbReference>
<evidence type="ECO:0000256" key="7">
    <source>
        <dbReference type="ARBA" id="ARBA00022858"/>
    </source>
</evidence>
<sequence>MQILRSIFLASLLCCYIAGSQANRVYVHPFQLFAAENVSCETLQTQTSKPLQTLPVAPLEIDVLTPDRRDPARLDAPRQNITQRTAVLAELLNSLGLRIYEALIRKQQSANTLLSPVNIYRSLVTLYLGASKKTSKSFQLLLGLGSDTDREDCVSLVDGHKVLKSLQSINSLGDGPKDEITTQVWAFTRQDTQLSEDFIQGTQDISDTSFIRSVNFSKAQECKQLVNSFVEKTSDGKVKSAFKELNSSSDLLFLTSFSYRGNWWTAFQPEKTSLQEFHVNEKTTVMTSLMTHTGQYPYMNDKVRRCTVVKLALSKRSYMLLVLPHEGTSLHDIESDLRTAVIFDWHQQLHEGMLELSLPKFSVSSVADMRDLLTNMNEEIEAKLLGSQTEFSRLSNTKPFTIDKVVNRVTFEMSEEGAEAQEKIQEAGVPVKLSINRPFFFCVIEGDSNAILMLGKITNPTL</sequence>
<evidence type="ECO:0000313" key="19">
    <source>
        <dbReference type="Proteomes" id="UP000261620"/>
    </source>
</evidence>
<dbReference type="Proteomes" id="UP000261620">
    <property type="component" value="Unplaced"/>
</dbReference>
<evidence type="ECO:0000256" key="3">
    <source>
        <dbReference type="ARBA" id="ARBA00009500"/>
    </source>
</evidence>
<dbReference type="OMA" id="FVPMMTV"/>
<evidence type="ECO:0000256" key="11">
    <source>
        <dbReference type="ARBA" id="ARBA00029380"/>
    </source>
</evidence>
<keyword evidence="7" id="KW-0838">Vasoactive</keyword>
<dbReference type="Ensembl" id="ENSMMOT00000010763.1">
    <property type="protein sequence ID" value="ENSMMOP00000010580.1"/>
    <property type="gene ID" value="ENSMMOG00000008165.1"/>
</dbReference>
<evidence type="ECO:0000256" key="9">
    <source>
        <dbReference type="ARBA" id="ARBA00023180"/>
    </source>
</evidence>
<dbReference type="GO" id="GO:0005615">
    <property type="term" value="C:extracellular space"/>
    <property type="evidence" value="ECO:0007669"/>
    <property type="project" value="InterPro"/>
</dbReference>
<evidence type="ECO:0000256" key="8">
    <source>
        <dbReference type="ARBA" id="ARBA00023157"/>
    </source>
</evidence>
<comment type="function">
    <text evidence="14">Acts directly on vascular smooth muscle as a potent vasoconstrictor, affects cardiac contractility and heart rate through its action on the sympathetic nervous system, and alters renal sodium and water absorption through its ability to stimulate the zona glomerulosa cells of the adrenal cortex to synthesize and secrete aldosterone. Acts by binding to angiotensin receptors AGTR1 and AGTR2. Also binds the DEAR/FBXW7-AS1 receptor.</text>
</comment>
<dbReference type="SMART" id="SM00093">
    <property type="entry name" value="SERPIN"/>
    <property type="match status" value="1"/>
</dbReference>
<evidence type="ECO:0000256" key="5">
    <source>
        <dbReference type="ARBA" id="ARBA00022525"/>
    </source>
</evidence>
<dbReference type="InterPro" id="IPR023796">
    <property type="entry name" value="Serpin_dom"/>
</dbReference>
<comment type="subcellular location">
    <subcellularLocation>
        <location evidence="2">Secreted</location>
    </subcellularLocation>
</comment>
<dbReference type="GO" id="GO:0003081">
    <property type="term" value="P:regulation of systemic arterial blood pressure by renin-angiotensin"/>
    <property type="evidence" value="ECO:0007669"/>
    <property type="project" value="InterPro"/>
</dbReference>
<evidence type="ECO:0000256" key="15">
    <source>
        <dbReference type="RuleBase" id="RU000411"/>
    </source>
</evidence>
<keyword evidence="5" id="KW-0964">Secreted</keyword>
<dbReference type="InterPro" id="IPR023795">
    <property type="entry name" value="Serpin_CS"/>
</dbReference>
<dbReference type="InterPro" id="IPR042185">
    <property type="entry name" value="Serpin_sf_2"/>
</dbReference>
<evidence type="ECO:0000256" key="14">
    <source>
        <dbReference type="ARBA" id="ARBA00046068"/>
    </source>
</evidence>
<dbReference type="InterPro" id="IPR000215">
    <property type="entry name" value="Serpin_fam"/>
</dbReference>
<evidence type="ECO:0000256" key="10">
    <source>
        <dbReference type="ARBA" id="ARBA00023322"/>
    </source>
</evidence>
<feature type="signal peptide" evidence="16">
    <location>
        <begin position="1"/>
        <end position="22"/>
    </location>
</feature>
<dbReference type="Pfam" id="PF00079">
    <property type="entry name" value="Serpin"/>
    <property type="match status" value="1"/>
</dbReference>
<evidence type="ECO:0000256" key="1">
    <source>
        <dbReference type="ARBA" id="ARBA00002747"/>
    </source>
</evidence>
<accession>A0A3Q4B009</accession>
<comment type="function">
    <text evidence="12">Is a ligand for the G-protein coupled receptor MAS1. Has vasodilator and antidiuretic effects. Has an antithrombotic effect that involves MAS1-mediated release of nitric oxide from platelets.</text>
</comment>
<dbReference type="PANTHER" id="PTHR11461:SF13">
    <property type="entry name" value="ANGIOTENSINOGEN"/>
    <property type="match status" value="1"/>
</dbReference>
<keyword evidence="19" id="KW-1185">Reference proteome</keyword>
<keyword evidence="6 16" id="KW-0732">Signal</keyword>
<evidence type="ECO:0000256" key="12">
    <source>
        <dbReference type="ARBA" id="ARBA00029391"/>
    </source>
</evidence>
<dbReference type="GO" id="GO:0042310">
    <property type="term" value="P:vasoconstriction"/>
    <property type="evidence" value="ECO:0007669"/>
    <property type="project" value="UniProtKB-KW"/>
</dbReference>
<organism evidence="18 19">
    <name type="scientific">Mola mola</name>
    <name type="common">Ocean sunfish</name>
    <name type="synonym">Tetraodon mola</name>
    <dbReference type="NCBI Taxonomy" id="94237"/>
    <lineage>
        <taxon>Eukaryota</taxon>
        <taxon>Metazoa</taxon>
        <taxon>Chordata</taxon>
        <taxon>Craniata</taxon>
        <taxon>Vertebrata</taxon>
        <taxon>Euteleostomi</taxon>
        <taxon>Actinopterygii</taxon>
        <taxon>Neopterygii</taxon>
        <taxon>Teleostei</taxon>
        <taxon>Neoteleostei</taxon>
        <taxon>Acanthomorphata</taxon>
        <taxon>Eupercaria</taxon>
        <taxon>Tetraodontiformes</taxon>
        <taxon>Molidae</taxon>
        <taxon>Mola</taxon>
    </lineage>
</organism>
<evidence type="ECO:0000256" key="16">
    <source>
        <dbReference type="SAM" id="SignalP"/>
    </source>
</evidence>
<reference evidence="18" key="1">
    <citation type="submission" date="2025-08" db="UniProtKB">
        <authorList>
            <consortium name="Ensembl"/>
        </authorList>
    </citation>
    <scope>IDENTIFICATION</scope>
</reference>
<dbReference type="InterPro" id="IPR036186">
    <property type="entry name" value="Serpin_sf"/>
</dbReference>
<dbReference type="PRINTS" id="PR00654">
    <property type="entry name" value="ANGIOTENSNGN"/>
</dbReference>
<dbReference type="InterPro" id="IPR000227">
    <property type="entry name" value="Angiotensinogen"/>
</dbReference>
<name>A0A3Q4B009_MOLML</name>
<dbReference type="AlphaFoldDB" id="A0A3Q4B009"/>
<evidence type="ECO:0000256" key="4">
    <source>
        <dbReference type="ARBA" id="ARBA00015105"/>
    </source>
</evidence>
<feature type="domain" description="Serpin" evidence="17">
    <location>
        <begin position="97"/>
        <end position="460"/>
    </location>
</feature>
<dbReference type="STRING" id="94237.ENSMMOP00000010580"/>
<evidence type="ECO:0000313" key="18">
    <source>
        <dbReference type="Ensembl" id="ENSMMOP00000010580.1"/>
    </source>
</evidence>
<protein>
    <recommendedName>
        <fullName evidence="4">Angiotensinogen</fullName>
    </recommendedName>
    <alternativeName>
        <fullName evidence="13">Serpin A8</fullName>
    </alternativeName>
</protein>
<comment type="function">
    <text evidence="1">Essential component of the renin-angiotensin system (RAS), a potent regulator of blood pressure, body fluid and electrolyte homeostasis.</text>
</comment>
<keyword evidence="9" id="KW-0325">Glycoprotein</keyword>
<dbReference type="Gene3D" id="2.30.39.10">
    <property type="entry name" value="Alpha-1-antitrypsin, domain 1"/>
    <property type="match status" value="1"/>
</dbReference>
<evidence type="ECO:0000256" key="13">
    <source>
        <dbReference type="ARBA" id="ARBA00033182"/>
    </source>
</evidence>
<dbReference type="InterPro" id="IPR042178">
    <property type="entry name" value="Serpin_sf_1"/>
</dbReference>
<dbReference type="GO" id="GO:0004867">
    <property type="term" value="F:serine-type endopeptidase inhibitor activity"/>
    <property type="evidence" value="ECO:0007669"/>
    <property type="project" value="InterPro"/>
</dbReference>
<keyword evidence="10" id="KW-0839">Vasoconstrictor</keyword>
<dbReference type="PROSITE" id="PS00284">
    <property type="entry name" value="SERPIN"/>
    <property type="match status" value="1"/>
</dbReference>
<evidence type="ECO:0000256" key="6">
    <source>
        <dbReference type="ARBA" id="ARBA00022729"/>
    </source>
</evidence>